<feature type="domain" description="AAA+ ATPase" evidence="1">
    <location>
        <begin position="221"/>
        <end position="383"/>
    </location>
</feature>
<dbReference type="InterPro" id="IPR003593">
    <property type="entry name" value="AAA+_ATPase"/>
</dbReference>
<dbReference type="AlphaFoldDB" id="A0A7G9GZ47"/>
<dbReference type="SUPFAM" id="SSF55186">
    <property type="entry name" value="ThrRS/AlaRS common domain"/>
    <property type="match status" value="1"/>
</dbReference>
<dbReference type="InterPro" id="IPR027417">
    <property type="entry name" value="P-loop_NTPase"/>
</dbReference>
<dbReference type="Pfam" id="PF00485">
    <property type="entry name" value="PRK"/>
    <property type="match status" value="1"/>
</dbReference>
<organism evidence="2 3">
    <name type="scientific">Fusobacterium hominis</name>
    <dbReference type="NCBI Taxonomy" id="2764326"/>
    <lineage>
        <taxon>Bacteria</taxon>
        <taxon>Fusobacteriati</taxon>
        <taxon>Fusobacteriota</taxon>
        <taxon>Fusobacteriia</taxon>
        <taxon>Fusobacteriales</taxon>
        <taxon>Fusobacteriaceae</taxon>
        <taxon>Fusobacterium</taxon>
    </lineage>
</organism>
<dbReference type="RefSeq" id="WP_187423211.1">
    <property type="nucleotide sequence ID" value="NZ_CP060637.1"/>
</dbReference>
<gene>
    <name evidence="2" type="ORF">H9Q81_04470</name>
</gene>
<dbReference type="EMBL" id="CP060637">
    <property type="protein sequence ID" value="QNM16079.1"/>
    <property type="molecule type" value="Genomic_DNA"/>
</dbReference>
<accession>A0A7G9GZ47</accession>
<dbReference type="Gene3D" id="3.40.50.300">
    <property type="entry name" value="P-loop containing nucleotide triphosphate hydrolases"/>
    <property type="match status" value="1"/>
</dbReference>
<keyword evidence="2" id="KW-0808">Transferase</keyword>
<evidence type="ECO:0000313" key="2">
    <source>
        <dbReference type="EMBL" id="QNM16079.1"/>
    </source>
</evidence>
<dbReference type="CDD" id="cd02028">
    <property type="entry name" value="UMPK_like"/>
    <property type="match status" value="1"/>
</dbReference>
<dbReference type="PANTHER" id="PTHR10285">
    <property type="entry name" value="URIDINE KINASE"/>
    <property type="match status" value="1"/>
</dbReference>
<dbReference type="Proteomes" id="UP000515913">
    <property type="component" value="Chromosome"/>
</dbReference>
<name>A0A7G9GZ47_9FUSO</name>
<dbReference type="PRINTS" id="PR00988">
    <property type="entry name" value="URIDINKINASE"/>
</dbReference>
<sequence>MVKFDAKKYSTTVKLIFLKAAYLIFPKAEVLIDNSLNNGIYGEIHHLGRELTQQDIDHINLKMKEIIEKNYSVKLVCENNEHLKLKTSTINRPDITKLLDNSGWTGMMEYEIDGYSDFVYDRPYAFTGDVDVYELTKYNNGFILKFPRTPDKKLPPTIDTPKVAKVFADAGEWNRILGVETIGDLNEKVVRKQIDELIKVNEALHHKEIAKIAHQISENKNIKLVTIAGPSSSGKTTFSKRLYIHLRANGVKPIVISLDNYYIGRDRVPLDEHGNKDFETIEALDLDLLNKNLTDLIAGKEVDIPVYNFITGEREEKFRRMKVASGNGLIIIEGIHGLNERLTKDISRDHKFKIYISCLTQLNIDRHNRISTSDVREIRRLVRDSLSRDEEGEGTLAMWDSVRRGEEKHIFPFQEDADALFNSNLVYELGVLKSYALRELIKIKPSSPYYNEAKRIMRFLYCFVDIDANLVPGDSLLKEFIGNSVFYD</sequence>
<dbReference type="SUPFAM" id="SSF52540">
    <property type="entry name" value="P-loop containing nucleoside triphosphate hydrolases"/>
    <property type="match status" value="1"/>
</dbReference>
<dbReference type="GO" id="GO:0016301">
    <property type="term" value="F:kinase activity"/>
    <property type="evidence" value="ECO:0007669"/>
    <property type="project" value="UniProtKB-KW"/>
</dbReference>
<evidence type="ECO:0000313" key="3">
    <source>
        <dbReference type="Proteomes" id="UP000515913"/>
    </source>
</evidence>
<protein>
    <submittedName>
        <fullName evidence="2">Nucleoside kinase</fullName>
    </submittedName>
</protein>
<evidence type="ECO:0000259" key="1">
    <source>
        <dbReference type="SMART" id="SM00382"/>
    </source>
</evidence>
<dbReference type="KEGG" id="fho:H9Q81_04470"/>
<dbReference type="InterPro" id="IPR006083">
    <property type="entry name" value="PRK/URK"/>
</dbReference>
<dbReference type="InterPro" id="IPR018163">
    <property type="entry name" value="Thr/Ala-tRNA-synth_IIc_edit"/>
</dbReference>
<keyword evidence="2" id="KW-0418">Kinase</keyword>
<dbReference type="SMART" id="SM00382">
    <property type="entry name" value="AAA"/>
    <property type="match status" value="1"/>
</dbReference>
<reference evidence="2 3" key="1">
    <citation type="submission" date="2020-08" db="EMBL/GenBank/DDBJ databases">
        <authorList>
            <person name="Liu C."/>
            <person name="Sun Q."/>
        </authorList>
    </citation>
    <scope>NUCLEOTIDE SEQUENCE [LARGE SCALE GENOMIC DNA]</scope>
    <source>
        <strain evidence="2 3">NSJ-57</strain>
    </source>
</reference>
<dbReference type="GO" id="GO:0005524">
    <property type="term" value="F:ATP binding"/>
    <property type="evidence" value="ECO:0007669"/>
    <property type="project" value="InterPro"/>
</dbReference>
<keyword evidence="3" id="KW-1185">Reference proteome</keyword>
<proteinExistence type="predicted"/>